<proteinExistence type="predicted"/>
<evidence type="ECO:0000256" key="4">
    <source>
        <dbReference type="ARBA" id="ARBA00022741"/>
    </source>
</evidence>
<keyword evidence="5 9" id="KW-0418">Kinase</keyword>
<evidence type="ECO:0000256" key="1">
    <source>
        <dbReference type="ARBA" id="ARBA00012513"/>
    </source>
</evidence>
<dbReference type="PROSITE" id="PS00109">
    <property type="entry name" value="PROTEIN_KINASE_TYR"/>
    <property type="match status" value="1"/>
</dbReference>
<evidence type="ECO:0000256" key="5">
    <source>
        <dbReference type="ARBA" id="ARBA00022777"/>
    </source>
</evidence>
<keyword evidence="3" id="KW-0808">Transferase</keyword>
<evidence type="ECO:0000256" key="2">
    <source>
        <dbReference type="ARBA" id="ARBA00022527"/>
    </source>
</evidence>
<evidence type="ECO:0000313" key="10">
    <source>
        <dbReference type="Proteomes" id="UP000313066"/>
    </source>
</evidence>
<dbReference type="SUPFAM" id="SSF56112">
    <property type="entry name" value="Protein kinase-like (PK-like)"/>
    <property type="match status" value="1"/>
</dbReference>
<dbReference type="GO" id="GO:0004674">
    <property type="term" value="F:protein serine/threonine kinase activity"/>
    <property type="evidence" value="ECO:0007669"/>
    <property type="project" value="UniProtKB-KW"/>
</dbReference>
<dbReference type="PANTHER" id="PTHR43289:SF6">
    <property type="entry name" value="SERINE_THREONINE-PROTEIN KINASE NEKL-3"/>
    <property type="match status" value="1"/>
</dbReference>
<dbReference type="Gene3D" id="3.30.200.20">
    <property type="entry name" value="Phosphorylase Kinase, domain 1"/>
    <property type="match status" value="1"/>
</dbReference>
<evidence type="ECO:0000256" key="6">
    <source>
        <dbReference type="ARBA" id="ARBA00022840"/>
    </source>
</evidence>
<evidence type="ECO:0000256" key="7">
    <source>
        <dbReference type="SAM" id="MobiDB-lite"/>
    </source>
</evidence>
<name>A0A5N6BTA2_9ACTN</name>
<dbReference type="PANTHER" id="PTHR43289">
    <property type="entry name" value="MITOGEN-ACTIVATED PROTEIN KINASE KINASE KINASE 20-RELATED"/>
    <property type="match status" value="1"/>
</dbReference>
<keyword evidence="4" id="KW-0547">Nucleotide-binding</keyword>
<feature type="domain" description="Protein kinase" evidence="8">
    <location>
        <begin position="16"/>
        <end position="275"/>
    </location>
</feature>
<dbReference type="Gene3D" id="1.10.510.10">
    <property type="entry name" value="Transferase(Phosphotransferase) domain 1"/>
    <property type="match status" value="1"/>
</dbReference>
<sequence>MNRPELREGDVLTRRYLLQERIATGGMSVIWRAFDQSLQRMVAIKVLDGSLDDDNPGRELMRREARATARLIHPDAIEVYDYGETVTNGGRLASFVVMRLLEGRSLADRIIEGPLPWAEAVEIAAGLAKVLAAAHDRGIVHRDVTPENVLLADDGPKLLDFGIAAFIGEADDQLVADFGTPPYVAPERLKGTTADPAVDVYALGVLLFEMLTGALPYPEKTWEAIETARREGPPPAPEGVPGLPQEVADLCRRCLCPDPVDRPSARAVAAALTTVRKPPGPRGAGWGAAAVGAAALGGILWFTQTHGPEVGAVALLPSPSPVHAQATASPPPQVEAVAVPRHTVAPVADPLRTAAPAPRHPSPSISVKAVKKDRHAGDTVRRPKTSATRKSGVAPLPLATTAAPLRVDTAVRQFNLLVDGAEATHDIDDDVALDLKQVLRNAVANGEGLSAIRTKIEVRYQEGRLPSTLKEELLAALDRVEAALTEASDT</sequence>
<evidence type="ECO:0000259" key="8">
    <source>
        <dbReference type="PROSITE" id="PS50011"/>
    </source>
</evidence>
<organism evidence="9 10">
    <name type="scientific">Microbispora catharanthi</name>
    <dbReference type="NCBI Taxonomy" id="1712871"/>
    <lineage>
        <taxon>Bacteria</taxon>
        <taxon>Bacillati</taxon>
        <taxon>Actinomycetota</taxon>
        <taxon>Actinomycetes</taxon>
        <taxon>Streptosporangiales</taxon>
        <taxon>Streptosporangiaceae</taxon>
        <taxon>Microbispora</taxon>
    </lineage>
</organism>
<accession>A0A5N6BTA2</accession>
<dbReference type="Pfam" id="PF00069">
    <property type="entry name" value="Pkinase"/>
    <property type="match status" value="1"/>
</dbReference>
<protein>
    <recommendedName>
        <fullName evidence="1">non-specific serine/threonine protein kinase</fullName>
        <ecNumber evidence="1">2.7.11.1</ecNumber>
    </recommendedName>
</protein>
<feature type="region of interest" description="Disordered" evidence="7">
    <location>
        <begin position="352"/>
        <end position="392"/>
    </location>
</feature>
<comment type="caution">
    <text evidence="9">The sequence shown here is derived from an EMBL/GenBank/DDBJ whole genome shotgun (WGS) entry which is preliminary data.</text>
</comment>
<dbReference type="RefSeq" id="WP_139575811.1">
    <property type="nucleotide sequence ID" value="NZ_VDMA02000009.1"/>
</dbReference>
<keyword evidence="2" id="KW-0723">Serine/threonine-protein kinase</keyword>
<reference evidence="9 10" key="1">
    <citation type="submission" date="2019-10" db="EMBL/GenBank/DDBJ databases">
        <title>Nonomuraea sp. nov., isolated from Phyllanthus amarus.</title>
        <authorList>
            <person name="Klykleung N."/>
            <person name="Tanasupawat S."/>
        </authorList>
    </citation>
    <scope>NUCLEOTIDE SEQUENCE [LARGE SCALE GENOMIC DNA]</scope>
    <source>
        <strain evidence="9 10">CR1-09</strain>
    </source>
</reference>
<dbReference type="GO" id="GO:0005524">
    <property type="term" value="F:ATP binding"/>
    <property type="evidence" value="ECO:0007669"/>
    <property type="project" value="UniProtKB-KW"/>
</dbReference>
<gene>
    <name evidence="9" type="ORF">FH610_018735</name>
</gene>
<dbReference type="InterPro" id="IPR011009">
    <property type="entry name" value="Kinase-like_dom_sf"/>
</dbReference>
<evidence type="ECO:0000256" key="3">
    <source>
        <dbReference type="ARBA" id="ARBA00022679"/>
    </source>
</evidence>
<dbReference type="CDD" id="cd14014">
    <property type="entry name" value="STKc_PknB_like"/>
    <property type="match status" value="1"/>
</dbReference>
<dbReference type="InterPro" id="IPR000719">
    <property type="entry name" value="Prot_kinase_dom"/>
</dbReference>
<dbReference type="InterPro" id="IPR008266">
    <property type="entry name" value="Tyr_kinase_AS"/>
</dbReference>
<keyword evidence="6" id="KW-0067">ATP-binding</keyword>
<dbReference type="Proteomes" id="UP000313066">
    <property type="component" value="Unassembled WGS sequence"/>
</dbReference>
<dbReference type="EMBL" id="VDMA02000009">
    <property type="protein sequence ID" value="KAB8183704.1"/>
    <property type="molecule type" value="Genomic_DNA"/>
</dbReference>
<dbReference type="PROSITE" id="PS50011">
    <property type="entry name" value="PROTEIN_KINASE_DOM"/>
    <property type="match status" value="1"/>
</dbReference>
<keyword evidence="10" id="KW-1185">Reference proteome</keyword>
<dbReference type="EC" id="2.7.11.1" evidence="1"/>
<dbReference type="AlphaFoldDB" id="A0A5N6BTA2"/>
<evidence type="ECO:0000313" key="9">
    <source>
        <dbReference type="EMBL" id="KAB8183704.1"/>
    </source>
</evidence>